<gene>
    <name evidence="2" type="ORF">AMJ44_02225</name>
</gene>
<dbReference type="InterPro" id="IPR011989">
    <property type="entry name" value="ARM-like"/>
</dbReference>
<dbReference type="InterPro" id="IPR016024">
    <property type="entry name" value="ARM-type_fold"/>
</dbReference>
<dbReference type="Gene3D" id="1.25.10.10">
    <property type="entry name" value="Leucine-rich Repeat Variant"/>
    <property type="match status" value="1"/>
</dbReference>
<dbReference type="Proteomes" id="UP000051861">
    <property type="component" value="Unassembled WGS sequence"/>
</dbReference>
<dbReference type="AlphaFoldDB" id="A0A0S7Y5K3"/>
<dbReference type="InterPro" id="IPR004155">
    <property type="entry name" value="PBS_lyase_HEAT"/>
</dbReference>
<keyword evidence="1" id="KW-0732">Signal</keyword>
<proteinExistence type="predicted"/>
<name>A0A0S7Y5K3_UNCSA</name>
<dbReference type="Pfam" id="PF13646">
    <property type="entry name" value="HEAT_2"/>
    <property type="match status" value="1"/>
</dbReference>
<evidence type="ECO:0000256" key="1">
    <source>
        <dbReference type="SAM" id="SignalP"/>
    </source>
</evidence>
<dbReference type="SUPFAM" id="SSF48371">
    <property type="entry name" value="ARM repeat"/>
    <property type="match status" value="1"/>
</dbReference>
<organism evidence="2 3">
    <name type="scientific">candidate division WOR-1 bacterium DG_54_3</name>
    <dbReference type="NCBI Taxonomy" id="1703775"/>
    <lineage>
        <taxon>Bacteria</taxon>
        <taxon>Bacillati</taxon>
        <taxon>Saganbacteria</taxon>
    </lineage>
</organism>
<comment type="caution">
    <text evidence="2">The sequence shown here is derived from an EMBL/GenBank/DDBJ whole genome shotgun (WGS) entry which is preliminary data.</text>
</comment>
<protein>
    <recommendedName>
        <fullName evidence="4">HEAT repeat domain-containing protein</fullName>
    </recommendedName>
</protein>
<evidence type="ECO:0000313" key="2">
    <source>
        <dbReference type="EMBL" id="KPJ69811.1"/>
    </source>
</evidence>
<dbReference type="EMBL" id="LIZX01000013">
    <property type="protein sequence ID" value="KPJ69811.1"/>
    <property type="molecule type" value="Genomic_DNA"/>
</dbReference>
<evidence type="ECO:0000313" key="3">
    <source>
        <dbReference type="Proteomes" id="UP000051861"/>
    </source>
</evidence>
<accession>A0A0S7Y5K3</accession>
<feature type="chain" id="PRO_5006640408" description="HEAT repeat domain-containing protein" evidence="1">
    <location>
        <begin position="26"/>
        <end position="858"/>
    </location>
</feature>
<evidence type="ECO:0008006" key="4">
    <source>
        <dbReference type="Google" id="ProtNLM"/>
    </source>
</evidence>
<dbReference type="SMART" id="SM00567">
    <property type="entry name" value="EZ_HEAT"/>
    <property type="match status" value="3"/>
</dbReference>
<feature type="signal peptide" evidence="1">
    <location>
        <begin position="1"/>
        <end position="25"/>
    </location>
</feature>
<reference evidence="2 3" key="1">
    <citation type="journal article" date="2015" name="Microbiome">
        <title>Genomic resolution of linkages in carbon, nitrogen, and sulfur cycling among widespread estuary sediment bacteria.</title>
        <authorList>
            <person name="Baker B.J."/>
            <person name="Lazar C.S."/>
            <person name="Teske A.P."/>
            <person name="Dick G.J."/>
        </authorList>
    </citation>
    <scope>NUCLEOTIDE SEQUENCE [LARGE SCALE GENOMIC DNA]</scope>
    <source>
        <strain evidence="2">DG_54_3</strain>
    </source>
</reference>
<sequence>MLLRVKVISLIYLLFPIFIASQAIASSGATRLKVICDRWPDTTTLRDFGSSSATIMSATRDEDKAIAVWRMIQQCTDTAYSNSVIARESAYGTPFMLNPIKLLNVYGVQWCDGLSRIMEMTWRKMGYRAEKHYKWGHTLADIWYKDLDGIERWHLFDVSQHWFLYSRGGTRLATPEELIADYSLIARPSNTPIPSMGSGYGHWGYIHAHHLEWPTHDMLLTLRPNESLLRKWSNDAMPYFDVFSNIGGTDTDHGPYMRTYGNGIFTYSPDFTTNAYENGLYSAPVNLTSIGVDGKSPNLHTIKAGITGTAIYEITTPYIIADASISGTFIRKTASDSIVISVSNNRGATWREVCRTNQIGTFDLTDVNIAEKFDVTQTYPPGLITPFGHYDYLLRIDIYANNGVTDCGIDTLTVKTVTQHNIFSLPQLWPGSNSITVSGEIGSDTSTRVTYVWNDKMGNNRENVTVIESPPYTYEILTDGLVWEDVVCKSIKIEALPHIGNGNITVIKEAPPGSINTISPNDAFPTKSLIGSSYPSSLKTVAEYVNDLNEAISAQEGLHTDDPRVWNQASNVRNALMGLSEHGSPASWAKDDVINAIRKDRSSQYNKAHGCQTLYTISGNVAVPTLKLVLKRDSSILWADDFSLSVSAGLWINTCGAAAAILGQIANAEAKTAADDVANLLNEAWVENKCGYDPTSLERWPEFRWAFVKALGKLSNSSHGTILRNIITDESADGDERALAARAVGEAGDKTALSDVLNLLSSHDYMPQGWYCIQSIGKLGAPNNAPTLYLYLAHWEENYRGYAAEALGLLGNSDAIPHLENLIAIEPFAWVREAAQKSINLLTDKDPPAPPKNLRIVQ</sequence>